<dbReference type="PANTHER" id="PTHR37422">
    <property type="entry name" value="TEICHURONIC ACID BIOSYNTHESIS PROTEIN TUAE"/>
    <property type="match status" value="1"/>
</dbReference>
<keyword evidence="7" id="KW-0436">Ligase</keyword>
<dbReference type="InterPro" id="IPR007016">
    <property type="entry name" value="O-antigen_ligase-rel_domated"/>
</dbReference>
<comment type="subcellular location">
    <subcellularLocation>
        <location evidence="1">Membrane</location>
        <topology evidence="1">Multi-pass membrane protein</topology>
    </subcellularLocation>
</comment>
<feature type="transmembrane region" description="Helical" evidence="5">
    <location>
        <begin position="183"/>
        <end position="199"/>
    </location>
</feature>
<feature type="transmembrane region" description="Helical" evidence="5">
    <location>
        <begin position="252"/>
        <end position="273"/>
    </location>
</feature>
<dbReference type="EMBL" id="FNHG01000012">
    <property type="protein sequence ID" value="SDM47382.1"/>
    <property type="molecule type" value="Genomic_DNA"/>
</dbReference>
<feature type="domain" description="O-antigen ligase-related" evidence="6">
    <location>
        <begin position="213"/>
        <end position="355"/>
    </location>
</feature>
<reference evidence="7 8" key="1">
    <citation type="submission" date="2016-10" db="EMBL/GenBank/DDBJ databases">
        <authorList>
            <person name="de Groot N.N."/>
        </authorList>
    </citation>
    <scope>NUCLEOTIDE SEQUENCE [LARGE SCALE GENOMIC DNA]</scope>
    <source>
        <strain evidence="7 8">DSM 16077</strain>
    </source>
</reference>
<feature type="transmembrane region" description="Helical" evidence="5">
    <location>
        <begin position="340"/>
        <end position="364"/>
    </location>
</feature>
<evidence type="ECO:0000256" key="2">
    <source>
        <dbReference type="ARBA" id="ARBA00022692"/>
    </source>
</evidence>
<keyword evidence="8" id="KW-1185">Reference proteome</keyword>
<feature type="transmembrane region" description="Helical" evidence="5">
    <location>
        <begin position="138"/>
        <end position="163"/>
    </location>
</feature>
<evidence type="ECO:0000256" key="4">
    <source>
        <dbReference type="ARBA" id="ARBA00023136"/>
    </source>
</evidence>
<feature type="transmembrane region" description="Helical" evidence="5">
    <location>
        <begin position="113"/>
        <end position="131"/>
    </location>
</feature>
<dbReference type="AlphaFoldDB" id="A0A1G9TID9"/>
<name>A0A1G9TID9_9PROT</name>
<organism evidence="7 8">
    <name type="scientific">Maricaulis salignorans</name>
    <dbReference type="NCBI Taxonomy" id="144026"/>
    <lineage>
        <taxon>Bacteria</taxon>
        <taxon>Pseudomonadati</taxon>
        <taxon>Pseudomonadota</taxon>
        <taxon>Alphaproteobacteria</taxon>
        <taxon>Maricaulales</taxon>
        <taxon>Maricaulaceae</taxon>
        <taxon>Maricaulis</taxon>
    </lineage>
</organism>
<evidence type="ECO:0000256" key="3">
    <source>
        <dbReference type="ARBA" id="ARBA00022989"/>
    </source>
</evidence>
<feature type="transmembrane region" description="Helical" evidence="5">
    <location>
        <begin position="376"/>
        <end position="397"/>
    </location>
</feature>
<dbReference type="Pfam" id="PF04932">
    <property type="entry name" value="Wzy_C"/>
    <property type="match status" value="1"/>
</dbReference>
<sequence>MSPIAAREPLFLSVLRQAPGLRSVRFVEAGFTVLGLFLFSQALIGPLFAPSGSEETSIILRLMWLPVYAVTLVLMLARPGAILRTLSGNLLVLMLIGLMAVSVTWSVAPDVTIRRSFALAMSSCFGLWMASRWSWREMILLIASTFVLLALASAMMALAVPSMGVDHEVHAGAWKGVFWEKNTLGAVMAWGAVSGYAASRVDPKHWLFWMGCAVMCVALVLLSTSKTALLSCLLGTGIAVGIALCRRGFGFASLMMFLGLTGGITIAMILLVAPVEALQALGRDATLTGRTDIWGVLIEEIRAVPWTGYGYRAFWVADNGPVFWVRQATNWDVPTAHNGWIEIALAIGIPGVVLTAVVYLQAFLRGVGRIFRGPETYWALAFVAMLFLVSISESNLVQQNSLGWVLFVATSAKLAERRDGSASR</sequence>
<dbReference type="RefSeq" id="WP_091770371.1">
    <property type="nucleotide sequence ID" value="NZ_FNHG01000012.1"/>
</dbReference>
<evidence type="ECO:0000259" key="6">
    <source>
        <dbReference type="Pfam" id="PF04932"/>
    </source>
</evidence>
<gene>
    <name evidence="7" type="ORF">SAMN04488568_11212</name>
</gene>
<dbReference type="OrthoDB" id="4391260at2"/>
<dbReference type="PANTHER" id="PTHR37422:SF17">
    <property type="entry name" value="O-ANTIGEN LIGASE"/>
    <property type="match status" value="1"/>
</dbReference>
<feature type="transmembrane region" description="Helical" evidence="5">
    <location>
        <begin position="58"/>
        <end position="77"/>
    </location>
</feature>
<keyword evidence="4 5" id="KW-0472">Membrane</keyword>
<accession>A0A1G9TID9</accession>
<evidence type="ECO:0000256" key="5">
    <source>
        <dbReference type="SAM" id="Phobius"/>
    </source>
</evidence>
<dbReference type="GO" id="GO:0016874">
    <property type="term" value="F:ligase activity"/>
    <property type="evidence" value="ECO:0007669"/>
    <property type="project" value="UniProtKB-KW"/>
</dbReference>
<dbReference type="InterPro" id="IPR051533">
    <property type="entry name" value="WaaL-like"/>
</dbReference>
<keyword evidence="3 5" id="KW-1133">Transmembrane helix</keyword>
<dbReference type="GO" id="GO:0016020">
    <property type="term" value="C:membrane"/>
    <property type="evidence" value="ECO:0007669"/>
    <property type="project" value="UniProtKB-SubCell"/>
</dbReference>
<feature type="transmembrane region" description="Helical" evidence="5">
    <location>
        <begin position="26"/>
        <end position="46"/>
    </location>
</feature>
<evidence type="ECO:0000256" key="1">
    <source>
        <dbReference type="ARBA" id="ARBA00004141"/>
    </source>
</evidence>
<dbReference type="Proteomes" id="UP000199759">
    <property type="component" value="Unassembled WGS sequence"/>
</dbReference>
<evidence type="ECO:0000313" key="8">
    <source>
        <dbReference type="Proteomes" id="UP000199759"/>
    </source>
</evidence>
<dbReference type="STRING" id="144026.SAMN04488568_11212"/>
<feature type="transmembrane region" description="Helical" evidence="5">
    <location>
        <begin position="228"/>
        <end position="245"/>
    </location>
</feature>
<protein>
    <submittedName>
        <fullName evidence="7">O-antigen ligase</fullName>
    </submittedName>
</protein>
<feature type="transmembrane region" description="Helical" evidence="5">
    <location>
        <begin position="89"/>
        <end position="107"/>
    </location>
</feature>
<evidence type="ECO:0000313" key="7">
    <source>
        <dbReference type="EMBL" id="SDM47382.1"/>
    </source>
</evidence>
<proteinExistence type="predicted"/>
<keyword evidence="2 5" id="KW-0812">Transmembrane</keyword>
<feature type="transmembrane region" description="Helical" evidence="5">
    <location>
        <begin position="206"/>
        <end position="222"/>
    </location>
</feature>